<dbReference type="SUPFAM" id="SSF46579">
    <property type="entry name" value="Prefoldin"/>
    <property type="match status" value="1"/>
</dbReference>
<dbReference type="GO" id="GO:0051082">
    <property type="term" value="F:unfolded protein binding"/>
    <property type="evidence" value="ECO:0007669"/>
    <property type="project" value="InterPro"/>
</dbReference>
<dbReference type="Gene3D" id="1.10.287.370">
    <property type="match status" value="1"/>
</dbReference>
<dbReference type="GO" id="GO:0016272">
    <property type="term" value="C:prefoldin complex"/>
    <property type="evidence" value="ECO:0007669"/>
    <property type="project" value="InterPro"/>
</dbReference>
<dbReference type="GO" id="GO:0051131">
    <property type="term" value="P:chaperone-mediated protein complex assembly"/>
    <property type="evidence" value="ECO:0007669"/>
    <property type="project" value="TreeGrafter"/>
</dbReference>
<sequence>MRIHCLATDPQLQQISSVTMSSVEAIQKHLSDEITKFGELQKSYQKTLHLRQQLDSQLNENNIVKEEMDLLEDGAKTYKLVGPLLMSIDLKEAKDNVNSRIKYISEEIKRHDTVISDLSEKQEQQREVVTKLQQQLQQKTAQTGPTGAAVKA</sequence>
<dbReference type="Proteomes" id="UP000759131">
    <property type="component" value="Unassembled WGS sequence"/>
</dbReference>
<dbReference type="Pfam" id="PF01920">
    <property type="entry name" value="Prefoldin_2"/>
    <property type="match status" value="1"/>
</dbReference>
<dbReference type="EMBL" id="OC854875">
    <property type="protein sequence ID" value="CAD7620660.1"/>
    <property type="molecule type" value="Genomic_DNA"/>
</dbReference>
<evidence type="ECO:0000256" key="3">
    <source>
        <dbReference type="ARBA" id="ARBA00023186"/>
    </source>
</evidence>
<name>A0A7R9PUS6_9ACAR</name>
<keyword evidence="5" id="KW-0175">Coiled coil</keyword>
<evidence type="ECO:0000256" key="5">
    <source>
        <dbReference type="SAM" id="Coils"/>
    </source>
</evidence>
<evidence type="ECO:0000256" key="1">
    <source>
        <dbReference type="ARBA" id="ARBA00008045"/>
    </source>
</evidence>
<dbReference type="AlphaFoldDB" id="A0A7R9PUS6"/>
<dbReference type="GO" id="GO:0051087">
    <property type="term" value="F:protein-folding chaperone binding"/>
    <property type="evidence" value="ECO:0007669"/>
    <property type="project" value="TreeGrafter"/>
</dbReference>
<comment type="subunit">
    <text evidence="2">Heterohexamer of two PFD-alpha type and four PFD-beta type subunits.</text>
</comment>
<dbReference type="EMBL" id="CAJPIZ010000300">
    <property type="protein sequence ID" value="CAG2101090.1"/>
    <property type="molecule type" value="Genomic_DNA"/>
</dbReference>
<dbReference type="PANTHER" id="PTHR21431:SF0">
    <property type="entry name" value="PREFOLDIN SUBUNIT 6"/>
    <property type="match status" value="1"/>
</dbReference>
<dbReference type="GO" id="GO:0006457">
    <property type="term" value="P:protein folding"/>
    <property type="evidence" value="ECO:0007669"/>
    <property type="project" value="InterPro"/>
</dbReference>
<feature type="coiled-coil region" evidence="5">
    <location>
        <begin position="115"/>
        <end position="142"/>
    </location>
</feature>
<dbReference type="InterPro" id="IPR002777">
    <property type="entry name" value="PFD_beta-like"/>
</dbReference>
<proteinExistence type="inferred from homology"/>
<dbReference type="CDD" id="cd23161">
    <property type="entry name" value="Prefoldin_6"/>
    <property type="match status" value="1"/>
</dbReference>
<accession>A0A7R9PUS6</accession>
<evidence type="ECO:0000256" key="4">
    <source>
        <dbReference type="ARBA" id="ARBA00072592"/>
    </source>
</evidence>
<dbReference type="OrthoDB" id="248120at2759"/>
<evidence type="ECO:0000256" key="2">
    <source>
        <dbReference type="ARBA" id="ARBA00011695"/>
    </source>
</evidence>
<evidence type="ECO:0000313" key="6">
    <source>
        <dbReference type="EMBL" id="CAD7620660.1"/>
    </source>
</evidence>
<dbReference type="InterPro" id="IPR009053">
    <property type="entry name" value="Prefoldin"/>
</dbReference>
<comment type="similarity">
    <text evidence="1">Belongs to the prefoldin subunit beta family.</text>
</comment>
<dbReference type="FunFam" id="1.10.287.370:FF:000003">
    <property type="entry name" value="Prefoldin subunit 6"/>
    <property type="match status" value="1"/>
</dbReference>
<keyword evidence="7" id="KW-1185">Reference proteome</keyword>
<evidence type="ECO:0000313" key="7">
    <source>
        <dbReference type="Proteomes" id="UP000759131"/>
    </source>
</evidence>
<dbReference type="GO" id="GO:0005737">
    <property type="term" value="C:cytoplasm"/>
    <property type="evidence" value="ECO:0007669"/>
    <property type="project" value="TreeGrafter"/>
</dbReference>
<reference evidence="6" key="1">
    <citation type="submission" date="2020-11" db="EMBL/GenBank/DDBJ databases">
        <authorList>
            <person name="Tran Van P."/>
        </authorList>
    </citation>
    <scope>NUCLEOTIDE SEQUENCE</scope>
</reference>
<protein>
    <recommendedName>
        <fullName evidence="4">Probable prefoldin subunit 6</fullName>
    </recommendedName>
</protein>
<dbReference type="PANTHER" id="PTHR21431">
    <property type="entry name" value="PREFOLDIN SUBUNIT 6"/>
    <property type="match status" value="1"/>
</dbReference>
<keyword evidence="3" id="KW-0143">Chaperone</keyword>
<gene>
    <name evidence="6" type="ORF">OSB1V03_LOCUS1141</name>
</gene>
<organism evidence="6">
    <name type="scientific">Medioppia subpectinata</name>
    <dbReference type="NCBI Taxonomy" id="1979941"/>
    <lineage>
        <taxon>Eukaryota</taxon>
        <taxon>Metazoa</taxon>
        <taxon>Ecdysozoa</taxon>
        <taxon>Arthropoda</taxon>
        <taxon>Chelicerata</taxon>
        <taxon>Arachnida</taxon>
        <taxon>Acari</taxon>
        <taxon>Acariformes</taxon>
        <taxon>Sarcoptiformes</taxon>
        <taxon>Oribatida</taxon>
        <taxon>Brachypylina</taxon>
        <taxon>Oppioidea</taxon>
        <taxon>Oppiidae</taxon>
        <taxon>Medioppia</taxon>
    </lineage>
</organism>